<reference evidence="2" key="2">
    <citation type="journal article" date="2021" name="PeerJ">
        <title>Extensive microbial diversity within the chicken gut microbiome revealed by metagenomics and culture.</title>
        <authorList>
            <person name="Gilroy R."/>
            <person name="Ravi A."/>
            <person name="Getino M."/>
            <person name="Pursley I."/>
            <person name="Horton D.L."/>
            <person name="Alikhan N.F."/>
            <person name="Baker D."/>
            <person name="Gharbi K."/>
            <person name="Hall N."/>
            <person name="Watson M."/>
            <person name="Adriaenssens E.M."/>
            <person name="Foster-Nyarko E."/>
            <person name="Jarju S."/>
            <person name="Secka A."/>
            <person name="Antonio M."/>
            <person name="Oren A."/>
            <person name="Chaudhuri R.R."/>
            <person name="La Ragione R."/>
            <person name="Hildebrand F."/>
            <person name="Pallen M.J."/>
        </authorList>
    </citation>
    <scope>NUCLEOTIDE SEQUENCE</scope>
    <source>
        <strain evidence="2">10669</strain>
    </source>
</reference>
<protein>
    <submittedName>
        <fullName evidence="2">Uncharacterized protein</fullName>
    </submittedName>
</protein>
<dbReference type="AlphaFoldDB" id="A0A9D1NJ08"/>
<feature type="region of interest" description="Disordered" evidence="1">
    <location>
        <begin position="208"/>
        <end position="230"/>
    </location>
</feature>
<evidence type="ECO:0000313" key="2">
    <source>
        <dbReference type="EMBL" id="HIV03544.1"/>
    </source>
</evidence>
<dbReference type="Proteomes" id="UP000886812">
    <property type="component" value="Unassembled WGS sequence"/>
</dbReference>
<proteinExistence type="predicted"/>
<evidence type="ECO:0000256" key="1">
    <source>
        <dbReference type="SAM" id="MobiDB-lite"/>
    </source>
</evidence>
<reference evidence="2" key="1">
    <citation type="submission" date="2020-10" db="EMBL/GenBank/DDBJ databases">
        <authorList>
            <person name="Gilroy R."/>
        </authorList>
    </citation>
    <scope>NUCLEOTIDE SEQUENCE</scope>
    <source>
        <strain evidence="2">10669</strain>
    </source>
</reference>
<organism evidence="2 3">
    <name type="scientific">Candidatus Spyradosoma merdigallinarum</name>
    <dbReference type="NCBI Taxonomy" id="2840950"/>
    <lineage>
        <taxon>Bacteria</taxon>
        <taxon>Pseudomonadati</taxon>
        <taxon>Verrucomicrobiota</taxon>
        <taxon>Opitutia</taxon>
        <taxon>Opitutia incertae sedis</taxon>
        <taxon>Candidatus Spyradosoma</taxon>
    </lineage>
</organism>
<evidence type="ECO:0000313" key="3">
    <source>
        <dbReference type="Proteomes" id="UP000886812"/>
    </source>
</evidence>
<name>A0A9D1NJ08_9BACT</name>
<comment type="caution">
    <text evidence="2">The sequence shown here is derived from an EMBL/GenBank/DDBJ whole genome shotgun (WGS) entry which is preliminary data.</text>
</comment>
<accession>A0A9D1NJ08</accession>
<feature type="compositionally biased region" description="Basic and acidic residues" evidence="1">
    <location>
        <begin position="208"/>
        <end position="218"/>
    </location>
</feature>
<sequence>MEEKGRRGTRTRPRERVLAPAAAALFCAAAGTAAALLVPVAPRVSNGNAEKAQESSASATLLSPESLGVGASVPASKKRGGGEKAALPVPAGSVRLESRREGDSDAIVYLENGDIYGRYGGGREYLPDDAVAAERDNRLWIDARVPLEFSPRAKFYFVSTLTLGDEVLAPESLSDYARYYGVGGGFGFSFLLSPDAELNFDVRRTRTMESATEDRDPQTDSAGISIKVKF</sequence>
<dbReference type="EMBL" id="DVOG01000004">
    <property type="protein sequence ID" value="HIV03544.1"/>
    <property type="molecule type" value="Genomic_DNA"/>
</dbReference>
<gene>
    <name evidence="2" type="ORF">IAC75_00100</name>
</gene>